<feature type="transmembrane region" description="Helical" evidence="7">
    <location>
        <begin position="72"/>
        <end position="91"/>
    </location>
</feature>
<dbReference type="EMBL" id="GHES01033648">
    <property type="protein sequence ID" value="MPA64207.1"/>
    <property type="molecule type" value="Transcribed_RNA"/>
</dbReference>
<gene>
    <name evidence="8" type="ORF">Din_033648</name>
</gene>
<dbReference type="PANTHER" id="PTHR31376:SF1">
    <property type="entry name" value="PURINE PERMEASE 2"/>
    <property type="match status" value="1"/>
</dbReference>
<dbReference type="AlphaFoldDB" id="A0A5B7B5R5"/>
<dbReference type="GO" id="GO:0005345">
    <property type="term" value="F:purine nucleobase transmembrane transporter activity"/>
    <property type="evidence" value="ECO:0007669"/>
    <property type="project" value="UniProtKB-UniRule"/>
</dbReference>
<feature type="transmembrane region" description="Helical" evidence="7">
    <location>
        <begin position="317"/>
        <end position="341"/>
    </location>
</feature>
<feature type="transmembrane region" description="Helical" evidence="7">
    <location>
        <begin position="207"/>
        <end position="227"/>
    </location>
</feature>
<dbReference type="PANTHER" id="PTHR31376">
    <property type="entry name" value="OS09G0467300 PROTEIN-RELATED"/>
    <property type="match status" value="1"/>
</dbReference>
<feature type="transmembrane region" description="Helical" evidence="7">
    <location>
        <begin position="377"/>
        <end position="394"/>
    </location>
</feature>
<organism evidence="8">
    <name type="scientific">Davidia involucrata</name>
    <name type="common">Dove tree</name>
    <dbReference type="NCBI Taxonomy" id="16924"/>
    <lineage>
        <taxon>Eukaryota</taxon>
        <taxon>Viridiplantae</taxon>
        <taxon>Streptophyta</taxon>
        <taxon>Embryophyta</taxon>
        <taxon>Tracheophyta</taxon>
        <taxon>Spermatophyta</taxon>
        <taxon>Magnoliopsida</taxon>
        <taxon>eudicotyledons</taxon>
        <taxon>Gunneridae</taxon>
        <taxon>Pentapetalae</taxon>
        <taxon>asterids</taxon>
        <taxon>Cornales</taxon>
        <taxon>Nyssaceae</taxon>
        <taxon>Davidia</taxon>
    </lineage>
</organism>
<keyword evidence="4 7" id="KW-0812">Transmembrane</keyword>
<dbReference type="Pfam" id="PF16913">
    <property type="entry name" value="PUNUT"/>
    <property type="match status" value="1"/>
</dbReference>
<protein>
    <recommendedName>
        <fullName evidence="7">Probable purine permease</fullName>
    </recommendedName>
</protein>
<evidence type="ECO:0000256" key="2">
    <source>
        <dbReference type="ARBA" id="ARBA00006213"/>
    </source>
</evidence>
<comment type="similarity">
    <text evidence="2 7">Belongs to the purine permeases (TC 2.A.7.14) family.</text>
</comment>
<sequence>MCDPLACVYIAFFYKKKNTIDTSYVNKKSFSFIIISRLIHLELCFSPTSSRERESNPLIMEAQLSTTMKNSLLVLNCILLSIGNCGGPLLMRLYFVRGGKRIWLSSWLETGGWPIMFIPLTISYISYLYRRSTTTTTQGSKTSLFFMKPPLFFASTVLGILIGLDDYLFAYGVARLPLSTCALIIATQLAFTAGFAFLLVKQKFTAFTINAIVLLTVGAAVLALHTSSDRPEGESNKEYYLGFVLTLVAAALYGFILPLVELTYKKAKQAISYALVMEFQMVMCFFATAFCTVGMAINNDFKAIPREAREYELGEVRYYVILVWSGIIWQCFFLGVIGVIFCASSLLSGIIVAVLLPVTEVLAVICYQEKFQVEKGVALALSFWGFVSYFYGELKQNKKNSQTQTPETEMSQMDYP</sequence>
<keyword evidence="5 7" id="KW-1133">Transmembrane helix</keyword>
<feature type="transmembrane region" description="Helical" evidence="7">
    <location>
        <begin position="176"/>
        <end position="200"/>
    </location>
</feature>
<dbReference type="GO" id="GO:0015211">
    <property type="term" value="F:purine nucleoside transmembrane transporter activity"/>
    <property type="evidence" value="ECO:0007669"/>
    <property type="project" value="UniProtKB-UniRule"/>
</dbReference>
<feature type="transmembrane region" description="Helical" evidence="7">
    <location>
        <begin position="111"/>
        <end position="129"/>
    </location>
</feature>
<evidence type="ECO:0000256" key="4">
    <source>
        <dbReference type="ARBA" id="ARBA00022692"/>
    </source>
</evidence>
<accession>A0A5B7B5R5</accession>
<evidence type="ECO:0000256" key="7">
    <source>
        <dbReference type="RuleBase" id="RU368015"/>
    </source>
</evidence>
<dbReference type="InterPro" id="IPR037185">
    <property type="entry name" value="EmrE-like"/>
</dbReference>
<keyword evidence="6 7" id="KW-0472">Membrane</keyword>
<dbReference type="SUPFAM" id="SSF103481">
    <property type="entry name" value="Multidrug resistance efflux transporter EmrE"/>
    <property type="match status" value="1"/>
</dbReference>
<name>A0A5B7B5R5_DAVIN</name>
<dbReference type="InterPro" id="IPR030182">
    <property type="entry name" value="PUP_plant"/>
</dbReference>
<proteinExistence type="inferred from homology"/>
<evidence type="ECO:0000256" key="3">
    <source>
        <dbReference type="ARBA" id="ARBA00022448"/>
    </source>
</evidence>
<feature type="transmembrane region" description="Helical" evidence="7">
    <location>
        <begin position="150"/>
        <end position="170"/>
    </location>
</feature>
<keyword evidence="3 7" id="KW-0813">Transport</keyword>
<evidence type="ECO:0000256" key="6">
    <source>
        <dbReference type="ARBA" id="ARBA00023136"/>
    </source>
</evidence>
<reference evidence="8" key="1">
    <citation type="submission" date="2019-08" db="EMBL/GenBank/DDBJ databases">
        <title>Reference gene set and small RNA set construction with multiple tissues from Davidia involucrata Baill.</title>
        <authorList>
            <person name="Yang H."/>
            <person name="Zhou C."/>
            <person name="Li G."/>
            <person name="Wang J."/>
            <person name="Gao P."/>
            <person name="Wang M."/>
            <person name="Wang R."/>
            <person name="Zhao Y."/>
        </authorList>
    </citation>
    <scope>NUCLEOTIDE SEQUENCE</scope>
    <source>
        <tissue evidence="8">Mixed with DoveR01_LX</tissue>
    </source>
</reference>
<feature type="transmembrane region" description="Helical" evidence="7">
    <location>
        <begin position="272"/>
        <end position="297"/>
    </location>
</feature>
<comment type="subcellular location">
    <subcellularLocation>
        <location evidence="1 7">Membrane</location>
        <topology evidence="1 7">Multi-pass membrane protein</topology>
    </subcellularLocation>
</comment>
<evidence type="ECO:0000256" key="5">
    <source>
        <dbReference type="ARBA" id="ARBA00022989"/>
    </source>
</evidence>
<evidence type="ECO:0000256" key="1">
    <source>
        <dbReference type="ARBA" id="ARBA00004141"/>
    </source>
</evidence>
<evidence type="ECO:0000313" key="8">
    <source>
        <dbReference type="EMBL" id="MPA64207.1"/>
    </source>
</evidence>
<dbReference type="GO" id="GO:0016020">
    <property type="term" value="C:membrane"/>
    <property type="evidence" value="ECO:0007669"/>
    <property type="project" value="UniProtKB-SubCell"/>
</dbReference>
<feature type="transmembrane region" description="Helical" evidence="7">
    <location>
        <begin position="346"/>
        <end position="365"/>
    </location>
</feature>
<feature type="transmembrane region" description="Helical" evidence="7">
    <location>
        <begin position="239"/>
        <end position="260"/>
    </location>
</feature>